<dbReference type="AlphaFoldDB" id="A0A160N589"/>
<evidence type="ECO:0000256" key="6">
    <source>
        <dbReference type="ARBA" id="ARBA00023004"/>
    </source>
</evidence>
<dbReference type="InterPro" id="IPR002324">
    <property type="entry name" value="Cyt_c_ID"/>
</dbReference>
<dbReference type="GO" id="GO:0020037">
    <property type="term" value="F:heme binding"/>
    <property type="evidence" value="ECO:0007669"/>
    <property type="project" value="InterPro"/>
</dbReference>
<feature type="binding site" description="covalent" evidence="8">
    <location>
        <position position="43"/>
    </location>
    <ligand>
        <name>heme c</name>
        <dbReference type="ChEBI" id="CHEBI:61717"/>
    </ligand>
</feature>
<comment type="PTM">
    <text evidence="8">Binds 1 heme c group covalently per subunit.</text>
</comment>
<evidence type="ECO:0000256" key="1">
    <source>
        <dbReference type="ARBA" id="ARBA00021020"/>
    </source>
</evidence>
<feature type="chain" id="PRO_5007817777" description="Cytochrome c-551" evidence="10">
    <location>
        <begin position="27"/>
        <end position="254"/>
    </location>
</feature>
<dbReference type="EMBL" id="CP014841">
    <property type="protein sequence ID" value="AND70722.1"/>
    <property type="molecule type" value="Genomic_DNA"/>
</dbReference>
<dbReference type="PATRIC" id="fig|445710.3.peg.3269"/>
<dbReference type="KEGG" id="dtx:ATSB10_32680"/>
<keyword evidence="4 8" id="KW-0479">Metal-binding</keyword>
<keyword evidence="3 8" id="KW-0349">Heme</keyword>
<evidence type="ECO:0000256" key="2">
    <source>
        <dbReference type="ARBA" id="ARBA00022448"/>
    </source>
</evidence>
<feature type="domain" description="Cytochrome c" evidence="11">
    <location>
        <begin position="161"/>
        <end position="240"/>
    </location>
</feature>
<evidence type="ECO:0000256" key="5">
    <source>
        <dbReference type="ARBA" id="ARBA00022982"/>
    </source>
</evidence>
<sequence>MHRPLLRCLSLLGLTLGVAAPLVARAGDGGMSLGETKARASNCFACHAIDHKLVGPAYDAVADRYRGKGGATVAMLVKKIKEGGAGNWGDIAMTAHPELSDADITEMVHWILSLHGQPSEAKANQPAATQGESHTYKTPDGKPVTTDFAVFTGPDQKQVTDAVFHGYEQYNSYCFRCHGGDAIGGEYAPDLRKSLEGGMTWQQFLSTAMAGRQAKGMPSWAGFFEEKDIRAIYDYIKARQLDLVPPGRPPSAQD</sequence>
<feature type="region of interest" description="Disordered" evidence="9">
    <location>
        <begin position="119"/>
        <end position="139"/>
    </location>
</feature>
<protein>
    <recommendedName>
        <fullName evidence="1">Cytochrome c-551</fullName>
    </recommendedName>
    <alternativeName>
        <fullName evidence="7">Cytochrome c551</fullName>
    </alternativeName>
</protein>
<keyword evidence="5" id="KW-0249">Electron transport</keyword>
<evidence type="ECO:0000313" key="12">
    <source>
        <dbReference type="EMBL" id="AND70722.1"/>
    </source>
</evidence>
<dbReference type="STRING" id="445710.ATSB10_32680"/>
<reference evidence="12 13" key="1">
    <citation type="submission" date="2016-02" db="EMBL/GenBank/DDBJ databases">
        <title>Complete genome sequencing and analysis of ATSB10, Dyella thiooxydans isolated from rhizosphere soil of sunflower (Helianthus annuus L.).</title>
        <authorList>
            <person name="Lee Y."/>
            <person name="Hwangbo K."/>
            <person name="Chung H."/>
            <person name="Yoo J."/>
            <person name="Kim K.Y."/>
            <person name="Sa T.M."/>
            <person name="Um Y."/>
            <person name="Madhaiyan M."/>
        </authorList>
    </citation>
    <scope>NUCLEOTIDE SEQUENCE [LARGE SCALE GENOMIC DNA]</scope>
    <source>
        <strain evidence="12 13">ATSB10</strain>
    </source>
</reference>
<dbReference type="Gene3D" id="1.10.760.10">
    <property type="entry name" value="Cytochrome c-like domain"/>
    <property type="match status" value="2"/>
</dbReference>
<dbReference type="Proteomes" id="UP000077255">
    <property type="component" value="Chromosome"/>
</dbReference>
<dbReference type="PANTHER" id="PTHR33751">
    <property type="entry name" value="CBB3-TYPE CYTOCHROME C OXIDASE SUBUNIT FIXP"/>
    <property type="match status" value="1"/>
</dbReference>
<keyword evidence="6 8" id="KW-0408">Iron</keyword>
<dbReference type="RefSeq" id="WP_063673718.1">
    <property type="nucleotide sequence ID" value="NZ_CP014841.1"/>
</dbReference>
<gene>
    <name evidence="12" type="ORF">ATSB10_32680</name>
</gene>
<dbReference type="GO" id="GO:0005506">
    <property type="term" value="F:iron ion binding"/>
    <property type="evidence" value="ECO:0007669"/>
    <property type="project" value="InterPro"/>
</dbReference>
<feature type="binding site" description="covalent" evidence="8">
    <location>
        <position position="47"/>
    </location>
    <ligand>
        <name>heme c</name>
        <dbReference type="ChEBI" id="CHEBI:61717"/>
    </ligand>
</feature>
<dbReference type="PANTHER" id="PTHR33751:SF13">
    <property type="entry name" value="CYTOCHROME BC1 COMPLEX CYTOCHROME C SUBUNIT"/>
    <property type="match status" value="1"/>
</dbReference>
<name>A0A160N589_9GAMM</name>
<dbReference type="Pfam" id="PF00034">
    <property type="entry name" value="Cytochrom_C"/>
    <property type="match status" value="1"/>
</dbReference>
<accession>A0A160N589</accession>
<dbReference type="InterPro" id="IPR036909">
    <property type="entry name" value="Cyt_c-like_dom_sf"/>
</dbReference>
<keyword evidence="2" id="KW-0813">Transport</keyword>
<feature type="signal peptide" evidence="10">
    <location>
        <begin position="1"/>
        <end position="26"/>
    </location>
</feature>
<dbReference type="PROSITE" id="PS51007">
    <property type="entry name" value="CYTC"/>
    <property type="match status" value="2"/>
</dbReference>
<proteinExistence type="predicted"/>
<keyword evidence="10" id="KW-0732">Signal</keyword>
<evidence type="ECO:0000256" key="9">
    <source>
        <dbReference type="SAM" id="MobiDB-lite"/>
    </source>
</evidence>
<dbReference type="SUPFAM" id="SSF46626">
    <property type="entry name" value="Cytochrome c"/>
    <property type="match status" value="2"/>
</dbReference>
<evidence type="ECO:0000259" key="11">
    <source>
        <dbReference type="PROSITE" id="PS51007"/>
    </source>
</evidence>
<evidence type="ECO:0000256" key="7">
    <source>
        <dbReference type="ARBA" id="ARBA00031244"/>
    </source>
</evidence>
<keyword evidence="13" id="KW-1185">Reference proteome</keyword>
<feature type="binding site" description="covalent" evidence="8">
    <location>
        <position position="93"/>
    </location>
    <ligand>
        <name>heme c</name>
        <dbReference type="ChEBI" id="CHEBI:61717"/>
    </ligand>
</feature>
<dbReference type="PRINTS" id="PR00606">
    <property type="entry name" value="CYTCHROMECID"/>
</dbReference>
<feature type="domain" description="Cytochrome c" evidence="11">
    <location>
        <begin position="29"/>
        <end position="115"/>
    </location>
</feature>
<evidence type="ECO:0000256" key="3">
    <source>
        <dbReference type="ARBA" id="ARBA00022617"/>
    </source>
</evidence>
<evidence type="ECO:0000256" key="10">
    <source>
        <dbReference type="SAM" id="SignalP"/>
    </source>
</evidence>
<evidence type="ECO:0000256" key="4">
    <source>
        <dbReference type="ARBA" id="ARBA00022723"/>
    </source>
</evidence>
<dbReference type="InterPro" id="IPR050597">
    <property type="entry name" value="Cytochrome_c_Oxidase_Subunit"/>
</dbReference>
<dbReference type="Pfam" id="PF13442">
    <property type="entry name" value="Cytochrome_CBB3"/>
    <property type="match status" value="1"/>
</dbReference>
<dbReference type="InterPro" id="IPR009056">
    <property type="entry name" value="Cyt_c-like_dom"/>
</dbReference>
<organism evidence="12 13">
    <name type="scientific">Dyella thiooxydans</name>
    <dbReference type="NCBI Taxonomy" id="445710"/>
    <lineage>
        <taxon>Bacteria</taxon>
        <taxon>Pseudomonadati</taxon>
        <taxon>Pseudomonadota</taxon>
        <taxon>Gammaproteobacteria</taxon>
        <taxon>Lysobacterales</taxon>
        <taxon>Rhodanobacteraceae</taxon>
        <taxon>Dyella</taxon>
    </lineage>
</organism>
<dbReference type="GO" id="GO:0009055">
    <property type="term" value="F:electron transfer activity"/>
    <property type="evidence" value="ECO:0007669"/>
    <property type="project" value="InterPro"/>
</dbReference>
<evidence type="ECO:0000313" key="13">
    <source>
        <dbReference type="Proteomes" id="UP000077255"/>
    </source>
</evidence>
<evidence type="ECO:0000256" key="8">
    <source>
        <dbReference type="PIRSR" id="PIRSR602324-1"/>
    </source>
</evidence>